<proteinExistence type="predicted"/>
<accession>A0A1G2CFI8</accession>
<dbReference type="Pfam" id="PF00462">
    <property type="entry name" value="Glutaredoxin"/>
    <property type="match status" value="1"/>
</dbReference>
<dbReference type="SUPFAM" id="SSF52833">
    <property type="entry name" value="Thioredoxin-like"/>
    <property type="match status" value="1"/>
</dbReference>
<feature type="domain" description="Glutaredoxin" evidence="1">
    <location>
        <begin position="2"/>
        <end position="61"/>
    </location>
</feature>
<sequence>MVKIYSTPSCVYCKMAKEFFKKNNVSYEEHNVAVDMKAREDMVKKSHQLGVPVIEVGDHVVVGFDRETLSALLNIKS</sequence>
<evidence type="ECO:0000313" key="2">
    <source>
        <dbReference type="EMBL" id="OGZ00163.1"/>
    </source>
</evidence>
<dbReference type="STRING" id="1798650.A2945_00300"/>
<dbReference type="PROSITE" id="PS51354">
    <property type="entry name" value="GLUTAREDOXIN_2"/>
    <property type="match status" value="1"/>
</dbReference>
<dbReference type="Proteomes" id="UP000178880">
    <property type="component" value="Unassembled WGS sequence"/>
</dbReference>
<dbReference type="GO" id="GO:0009055">
    <property type="term" value="F:electron transfer activity"/>
    <property type="evidence" value="ECO:0007669"/>
    <property type="project" value="TreeGrafter"/>
</dbReference>
<dbReference type="InterPro" id="IPR011911">
    <property type="entry name" value="GlrX_YruB"/>
</dbReference>
<dbReference type="GO" id="GO:0045454">
    <property type="term" value="P:cell redox homeostasis"/>
    <property type="evidence" value="ECO:0007669"/>
    <property type="project" value="TreeGrafter"/>
</dbReference>
<comment type="caution">
    <text evidence="2">The sequence shown here is derived from an EMBL/GenBank/DDBJ whole genome shotgun (WGS) entry which is preliminary data.</text>
</comment>
<dbReference type="InterPro" id="IPR036249">
    <property type="entry name" value="Thioredoxin-like_sf"/>
</dbReference>
<dbReference type="AlphaFoldDB" id="A0A1G2CFI8"/>
<dbReference type="EMBL" id="MHLA01000007">
    <property type="protein sequence ID" value="OGZ00163.1"/>
    <property type="molecule type" value="Genomic_DNA"/>
</dbReference>
<dbReference type="InterPro" id="IPR051548">
    <property type="entry name" value="Grx-like_ET"/>
</dbReference>
<dbReference type="InterPro" id="IPR002109">
    <property type="entry name" value="Glutaredoxin"/>
</dbReference>
<organism evidence="2 3">
    <name type="scientific">Candidatus Liptonbacteria bacterium RIFCSPLOWO2_01_FULL_52_25</name>
    <dbReference type="NCBI Taxonomy" id="1798650"/>
    <lineage>
        <taxon>Bacteria</taxon>
        <taxon>Candidatus Liptoniibacteriota</taxon>
    </lineage>
</organism>
<dbReference type="CDD" id="cd02976">
    <property type="entry name" value="NrdH"/>
    <property type="match status" value="1"/>
</dbReference>
<dbReference type="NCBIfam" id="TIGR02196">
    <property type="entry name" value="GlrX_YruB"/>
    <property type="match status" value="1"/>
</dbReference>
<dbReference type="PANTHER" id="PTHR34386:SF1">
    <property type="entry name" value="GLUTAREDOXIN-LIKE PROTEIN NRDH"/>
    <property type="match status" value="1"/>
</dbReference>
<name>A0A1G2CFI8_9BACT</name>
<reference evidence="2 3" key="1">
    <citation type="journal article" date="2016" name="Nat. Commun.">
        <title>Thousands of microbial genomes shed light on interconnected biogeochemical processes in an aquifer system.</title>
        <authorList>
            <person name="Anantharaman K."/>
            <person name="Brown C.T."/>
            <person name="Hug L.A."/>
            <person name="Sharon I."/>
            <person name="Castelle C.J."/>
            <person name="Probst A.J."/>
            <person name="Thomas B.C."/>
            <person name="Singh A."/>
            <person name="Wilkins M.J."/>
            <person name="Karaoz U."/>
            <person name="Brodie E.L."/>
            <person name="Williams K.H."/>
            <person name="Hubbard S.S."/>
            <person name="Banfield J.F."/>
        </authorList>
    </citation>
    <scope>NUCLEOTIDE SEQUENCE [LARGE SCALE GENOMIC DNA]</scope>
</reference>
<gene>
    <name evidence="2" type="ORF">A2945_00300</name>
</gene>
<dbReference type="Gene3D" id="3.40.30.10">
    <property type="entry name" value="Glutaredoxin"/>
    <property type="match status" value="1"/>
</dbReference>
<evidence type="ECO:0000313" key="3">
    <source>
        <dbReference type="Proteomes" id="UP000178880"/>
    </source>
</evidence>
<evidence type="ECO:0000259" key="1">
    <source>
        <dbReference type="Pfam" id="PF00462"/>
    </source>
</evidence>
<dbReference type="PANTHER" id="PTHR34386">
    <property type="entry name" value="GLUTAREDOXIN"/>
    <property type="match status" value="1"/>
</dbReference>
<protein>
    <submittedName>
        <fullName evidence="2">NrdH-redoxin</fullName>
    </submittedName>
</protein>